<dbReference type="GO" id="GO:0005829">
    <property type="term" value="C:cytosol"/>
    <property type="evidence" value="ECO:0007669"/>
    <property type="project" value="TreeGrafter"/>
</dbReference>
<dbReference type="KEGG" id="fax:FUAX_41410"/>
<dbReference type="GO" id="GO:0006259">
    <property type="term" value="P:DNA metabolic process"/>
    <property type="evidence" value="ECO:0007669"/>
    <property type="project" value="UniProtKB-ARBA"/>
</dbReference>
<dbReference type="Pfam" id="PF00533">
    <property type="entry name" value="BRCT"/>
    <property type="match status" value="1"/>
</dbReference>
<sequence>MLTFETIFIDMDFTTIDFETAIGARWSICQVGLVRVESGKIVHRYSQLVKPPKNEYSNWNTNVHGIHALHTRNSPIFPEIWEDISPYIEGQLLVAHNAMFDVDCLEKTLKYYGLPVPMFSCDCTLKRIGGKLDKLCELYGVSLENHHEAIFDAIACAEIYLKLLKGEIEEGAHISDKEDNRVPFGNSEERLKGDILKKDLSQASPEDFFYDKKVVFTGVLKSIKRIDAAELVKKQGADIDTGISKRTNYVITGKKPGPSKMKQIEKYNAEGSEIIIMLEGEFLEKIGVHV</sequence>
<dbReference type="PROSITE" id="PS50172">
    <property type="entry name" value="BRCT"/>
    <property type="match status" value="1"/>
</dbReference>
<dbReference type="GO" id="GO:0003676">
    <property type="term" value="F:nucleic acid binding"/>
    <property type="evidence" value="ECO:0007669"/>
    <property type="project" value="InterPro"/>
</dbReference>
<dbReference type="InterPro" id="IPR013520">
    <property type="entry name" value="Ribonucl_H"/>
</dbReference>
<dbReference type="InterPro" id="IPR036397">
    <property type="entry name" value="RNaseH_sf"/>
</dbReference>
<organism evidence="2 3">
    <name type="scientific">Fulvitalea axinellae</name>
    <dbReference type="NCBI Taxonomy" id="1182444"/>
    <lineage>
        <taxon>Bacteria</taxon>
        <taxon>Pseudomonadati</taxon>
        <taxon>Bacteroidota</taxon>
        <taxon>Cytophagia</taxon>
        <taxon>Cytophagales</taxon>
        <taxon>Persicobacteraceae</taxon>
        <taxon>Fulvitalea</taxon>
    </lineage>
</organism>
<evidence type="ECO:0000313" key="2">
    <source>
        <dbReference type="EMBL" id="BDD11709.1"/>
    </source>
</evidence>
<dbReference type="PANTHER" id="PTHR30231">
    <property type="entry name" value="DNA POLYMERASE III SUBUNIT EPSILON"/>
    <property type="match status" value="1"/>
</dbReference>
<dbReference type="Gene3D" id="3.30.420.10">
    <property type="entry name" value="Ribonuclease H-like superfamily/Ribonuclease H"/>
    <property type="match status" value="1"/>
</dbReference>
<proteinExistence type="predicted"/>
<dbReference type="AlphaFoldDB" id="A0AAU9CYY2"/>
<protein>
    <recommendedName>
        <fullName evidence="1">BRCT domain-containing protein</fullName>
    </recommendedName>
</protein>
<name>A0AAU9CYY2_9BACT</name>
<dbReference type="SUPFAM" id="SSF53098">
    <property type="entry name" value="Ribonuclease H-like"/>
    <property type="match status" value="1"/>
</dbReference>
<dbReference type="InterPro" id="IPR036420">
    <property type="entry name" value="BRCT_dom_sf"/>
</dbReference>
<keyword evidence="3" id="KW-1185">Reference proteome</keyword>
<reference evidence="2 3" key="1">
    <citation type="submission" date="2021-12" db="EMBL/GenBank/DDBJ databases">
        <title>Genome sequencing of bacteria with rrn-lacking chromosome and rrn-plasmid.</title>
        <authorList>
            <person name="Anda M."/>
            <person name="Iwasaki W."/>
        </authorList>
    </citation>
    <scope>NUCLEOTIDE SEQUENCE [LARGE SCALE GENOMIC DNA]</scope>
    <source>
        <strain evidence="2 3">DSM 100852</strain>
        <plasmid evidence="2 3">pFA1</plasmid>
    </source>
</reference>
<dbReference type="Pfam" id="PF00929">
    <property type="entry name" value="RNase_T"/>
    <property type="match status" value="1"/>
</dbReference>
<evidence type="ECO:0000259" key="1">
    <source>
        <dbReference type="PROSITE" id="PS50172"/>
    </source>
</evidence>
<dbReference type="Proteomes" id="UP001348817">
    <property type="component" value="Plasmid pFA1"/>
</dbReference>
<feature type="domain" description="BRCT" evidence="1">
    <location>
        <begin position="204"/>
        <end position="283"/>
    </location>
</feature>
<dbReference type="CDD" id="cd17748">
    <property type="entry name" value="BRCT_DNA_ligase_like"/>
    <property type="match status" value="1"/>
</dbReference>
<dbReference type="SMART" id="SM00479">
    <property type="entry name" value="EXOIII"/>
    <property type="match status" value="1"/>
</dbReference>
<geneLocation type="plasmid" evidence="2 3">
    <name>pFA1</name>
</geneLocation>
<dbReference type="CDD" id="cd06130">
    <property type="entry name" value="DNA_pol_III_epsilon_like"/>
    <property type="match status" value="1"/>
</dbReference>
<dbReference type="RefSeq" id="WP_338394825.1">
    <property type="nucleotide sequence ID" value="NZ_AP025315.1"/>
</dbReference>
<gene>
    <name evidence="2" type="ORF">FUAX_41410</name>
</gene>
<evidence type="ECO:0000313" key="3">
    <source>
        <dbReference type="Proteomes" id="UP001348817"/>
    </source>
</evidence>
<dbReference type="EMBL" id="AP025315">
    <property type="protein sequence ID" value="BDD11709.1"/>
    <property type="molecule type" value="Genomic_DNA"/>
</dbReference>
<dbReference type="PANTHER" id="PTHR30231:SF42">
    <property type="entry name" value="EXONUCLEASE"/>
    <property type="match status" value="1"/>
</dbReference>
<dbReference type="SUPFAM" id="SSF52113">
    <property type="entry name" value="BRCT domain"/>
    <property type="match status" value="1"/>
</dbReference>
<dbReference type="GO" id="GO:0008408">
    <property type="term" value="F:3'-5' exonuclease activity"/>
    <property type="evidence" value="ECO:0007669"/>
    <property type="project" value="TreeGrafter"/>
</dbReference>
<dbReference type="InterPro" id="IPR001357">
    <property type="entry name" value="BRCT_dom"/>
</dbReference>
<keyword evidence="2" id="KW-0614">Plasmid</keyword>
<dbReference type="Gene3D" id="3.40.50.10190">
    <property type="entry name" value="BRCT domain"/>
    <property type="match status" value="1"/>
</dbReference>
<dbReference type="InterPro" id="IPR012337">
    <property type="entry name" value="RNaseH-like_sf"/>
</dbReference>
<accession>A0AAU9CYY2</accession>